<name>A0A5C8GL18_9BACT</name>
<keyword evidence="2" id="KW-0732">Signal</keyword>
<sequence>MMVRKMRLTVVVCRCAHCVSATGLLVIDWAFYRDLQFDDADMTFLSDSNNRRGSVATGKRKSGDEPDWLIPTCFVLFCPLSAGWSGKIYFT</sequence>
<reference evidence="4" key="1">
    <citation type="submission" date="2019-05" db="EMBL/GenBank/DDBJ databases">
        <title>Prevotella brunnea sp. nov., isolated from a wound of a patient.</title>
        <authorList>
            <person name="Buhl M."/>
        </authorList>
    </citation>
    <scope>NUCLEOTIDE SEQUENCE [LARGE SCALE GENOMIC DNA]</scope>
    <source>
        <strain evidence="4">A2672</strain>
    </source>
</reference>
<feature type="transmembrane region" description="Helical" evidence="1">
    <location>
        <begin position="68"/>
        <end position="90"/>
    </location>
</feature>
<gene>
    <name evidence="3" type="ORF">ETF27_03195</name>
</gene>
<keyword evidence="4" id="KW-1185">Reference proteome</keyword>
<comment type="caution">
    <text evidence="3">The sequence shown here is derived from an EMBL/GenBank/DDBJ whole genome shotgun (WGS) entry which is preliminary data.</text>
</comment>
<dbReference type="Proteomes" id="UP000321612">
    <property type="component" value="Unassembled WGS sequence"/>
</dbReference>
<evidence type="ECO:0000256" key="2">
    <source>
        <dbReference type="SAM" id="SignalP"/>
    </source>
</evidence>
<organism evidence="3 4">
    <name type="scientific">Prevotella brunnea</name>
    <dbReference type="NCBI Taxonomy" id="2508867"/>
    <lineage>
        <taxon>Bacteria</taxon>
        <taxon>Pseudomonadati</taxon>
        <taxon>Bacteroidota</taxon>
        <taxon>Bacteroidia</taxon>
        <taxon>Bacteroidales</taxon>
        <taxon>Prevotellaceae</taxon>
        <taxon>Prevotella</taxon>
    </lineage>
</organism>
<evidence type="ECO:0000313" key="3">
    <source>
        <dbReference type="EMBL" id="TXJ62768.1"/>
    </source>
</evidence>
<evidence type="ECO:0000256" key="1">
    <source>
        <dbReference type="SAM" id="Phobius"/>
    </source>
</evidence>
<dbReference type="AlphaFoldDB" id="A0A5C8GL18"/>
<accession>A0A5C8GL18</accession>
<dbReference type="EMBL" id="SDIK01000019">
    <property type="protein sequence ID" value="TXJ62768.1"/>
    <property type="molecule type" value="Genomic_DNA"/>
</dbReference>
<keyword evidence="1" id="KW-0472">Membrane</keyword>
<feature type="signal peptide" evidence="2">
    <location>
        <begin position="1"/>
        <end position="21"/>
    </location>
</feature>
<dbReference type="RefSeq" id="WP_147785494.1">
    <property type="nucleotide sequence ID" value="NZ_VFFG01000023.1"/>
</dbReference>
<evidence type="ECO:0000313" key="4">
    <source>
        <dbReference type="Proteomes" id="UP000321612"/>
    </source>
</evidence>
<evidence type="ECO:0008006" key="5">
    <source>
        <dbReference type="Google" id="ProtNLM"/>
    </source>
</evidence>
<keyword evidence="1" id="KW-0812">Transmembrane</keyword>
<proteinExistence type="predicted"/>
<protein>
    <recommendedName>
        <fullName evidence="5">Secreted protein</fullName>
    </recommendedName>
</protein>
<keyword evidence="1" id="KW-1133">Transmembrane helix</keyword>
<feature type="chain" id="PRO_5023111337" description="Secreted protein" evidence="2">
    <location>
        <begin position="22"/>
        <end position="91"/>
    </location>
</feature>